<evidence type="ECO:0000256" key="1">
    <source>
        <dbReference type="SAM" id="Phobius"/>
    </source>
</evidence>
<feature type="transmembrane region" description="Helical" evidence="1">
    <location>
        <begin position="35"/>
        <end position="54"/>
    </location>
</feature>
<dbReference type="EMBL" id="JAMXLT020000031">
    <property type="protein sequence ID" value="MDW8550432.1"/>
    <property type="molecule type" value="Genomic_DNA"/>
</dbReference>
<feature type="transmembrane region" description="Helical" evidence="1">
    <location>
        <begin position="9"/>
        <end position="29"/>
    </location>
</feature>
<name>A0ABU4JL86_9FLAO</name>
<comment type="caution">
    <text evidence="2">The sequence shown here is derived from an EMBL/GenBank/DDBJ whole genome shotgun (WGS) entry which is preliminary data.</text>
</comment>
<evidence type="ECO:0000313" key="2">
    <source>
        <dbReference type="EMBL" id="MDW8550432.1"/>
    </source>
</evidence>
<reference evidence="2 3" key="1">
    <citation type="submission" date="2023-11" db="EMBL/GenBank/DDBJ databases">
        <title>First isolation, identification, and characterization of non-pathogenic Epilithonimonas ginsengisoli isolated from diseased farmed rainbow trout (Oncorhynchus mykiss) in Chile.</title>
        <authorList>
            <person name="Miranda C.D."/>
            <person name="Irgang R."/>
            <person name="Concha C."/>
            <person name="Rojas R."/>
            <person name="Avendano R."/>
        </authorList>
    </citation>
    <scope>NUCLEOTIDE SEQUENCE [LARGE SCALE GENOMIC DNA]</scope>
    <source>
        <strain evidence="2 3">FP99</strain>
    </source>
</reference>
<keyword evidence="3" id="KW-1185">Reference proteome</keyword>
<sequence>MKINNKKEIAIAMYGFFLLILVDLVFLVFAKKIFVISNLYLYGSFFSLLLFRIWKIVTLKIFSLEVSEHIFSIKYTHPPVKSRQPALEVPLQKVVSVKTEKGVMNYIMVI</sequence>
<keyword evidence="1" id="KW-0812">Transmembrane</keyword>
<evidence type="ECO:0000313" key="3">
    <source>
        <dbReference type="Proteomes" id="UP001204439"/>
    </source>
</evidence>
<proteinExistence type="predicted"/>
<keyword evidence="1" id="KW-0472">Membrane</keyword>
<keyword evidence="1" id="KW-1133">Transmembrane helix</keyword>
<gene>
    <name evidence="2" type="ORF">NG800_016005</name>
</gene>
<dbReference type="Proteomes" id="UP001204439">
    <property type="component" value="Unassembled WGS sequence"/>
</dbReference>
<accession>A0ABU4JL86</accession>
<protein>
    <submittedName>
        <fullName evidence="2">Uncharacterized protein</fullName>
    </submittedName>
</protein>
<dbReference type="RefSeq" id="WP_063969598.1">
    <property type="nucleotide sequence ID" value="NZ_JAMXLT020000031.1"/>
</dbReference>
<organism evidence="2 3">
    <name type="scientific">Epilithonimonas ginsengisoli</name>
    <dbReference type="NCBI Taxonomy" id="1245592"/>
    <lineage>
        <taxon>Bacteria</taxon>
        <taxon>Pseudomonadati</taxon>
        <taxon>Bacteroidota</taxon>
        <taxon>Flavobacteriia</taxon>
        <taxon>Flavobacteriales</taxon>
        <taxon>Weeksellaceae</taxon>
        <taxon>Chryseobacterium group</taxon>
        <taxon>Epilithonimonas</taxon>
    </lineage>
</organism>